<protein>
    <submittedName>
        <fullName evidence="1">Uncharacterized protein</fullName>
    </submittedName>
</protein>
<evidence type="ECO:0000313" key="2">
    <source>
        <dbReference type="Proteomes" id="UP000324705"/>
    </source>
</evidence>
<reference evidence="1 2" key="1">
    <citation type="submission" date="2017-09" db="EMBL/GenBank/DDBJ databases">
        <authorList>
            <consortium name="International Durum Wheat Genome Sequencing Consortium (IDWGSC)"/>
            <person name="Milanesi L."/>
        </authorList>
    </citation>
    <scope>NUCLEOTIDE SEQUENCE [LARGE SCALE GENOMIC DNA]</scope>
    <source>
        <strain evidence="2">cv. Svevo</strain>
    </source>
</reference>
<keyword evidence="2" id="KW-1185">Reference proteome</keyword>
<sequence length="65" mass="7299">MPARREAIREVVSAHKVAILFLQETKIEDRNPSLVRDVGGHQLQDCVVLPTISTRGGAAIFWDRM</sequence>
<organism evidence="1 2">
    <name type="scientific">Triticum turgidum subsp. durum</name>
    <name type="common">Durum wheat</name>
    <name type="synonym">Triticum durum</name>
    <dbReference type="NCBI Taxonomy" id="4567"/>
    <lineage>
        <taxon>Eukaryota</taxon>
        <taxon>Viridiplantae</taxon>
        <taxon>Streptophyta</taxon>
        <taxon>Embryophyta</taxon>
        <taxon>Tracheophyta</taxon>
        <taxon>Spermatophyta</taxon>
        <taxon>Magnoliopsida</taxon>
        <taxon>Liliopsida</taxon>
        <taxon>Poales</taxon>
        <taxon>Poaceae</taxon>
        <taxon>BOP clade</taxon>
        <taxon>Pooideae</taxon>
        <taxon>Triticodae</taxon>
        <taxon>Triticeae</taxon>
        <taxon>Triticinae</taxon>
        <taxon>Triticum</taxon>
    </lineage>
</organism>
<accession>A0A9R1QKU7</accession>
<evidence type="ECO:0000313" key="1">
    <source>
        <dbReference type="EMBL" id="VAH78418.1"/>
    </source>
</evidence>
<dbReference type="AlphaFoldDB" id="A0A9R1QKU7"/>
<dbReference type="Proteomes" id="UP000324705">
    <property type="component" value="Chromosome 3B"/>
</dbReference>
<name>A0A9R1QKU7_TRITD</name>
<dbReference type="EMBL" id="LT934116">
    <property type="protein sequence ID" value="VAH78418.1"/>
    <property type="molecule type" value="Genomic_DNA"/>
</dbReference>
<dbReference type="Gramene" id="TRITD3Bv1G146490.1">
    <property type="protein sequence ID" value="TRITD3Bv1G146490.1"/>
    <property type="gene ID" value="TRITD3Bv1G146490"/>
</dbReference>
<gene>
    <name evidence="1" type="ORF">TRITD_3Bv1G146490</name>
</gene>
<proteinExistence type="predicted"/>